<sequence>MGLSSGQITELLSDDGVEISVRTVERVIAEEGFPKLSRRTRIRTGKTVKGAEIPEKSESLTLSDLDGQRLTSETAGVFLFAPFLCQLDLAGIVNSARLPGSKVIPAVNYLLSFLGLKLIGTERYAHVTDHAFDPVLGLFAGLNRLPKCTAMSTYSYSLDKGHIQRIQTAFIKNATKLGLYDGQFVNLDFHTVPHFGDESVLEKHWAGARGKRMKGALTLFAQDSKSKLILYTDADIKSSESDNQVLEFLSFWKSIKRGVKPTLVFDSKFTSYSKLSELNSNHDVKFITLRRRGGKMIHNIDKLEGWKKIHIPHEKRKYPNPLVHESSITLRHYTGKLRQIIVRGNGREKPTFLITNDFDMSLELLIGNYARRWRVENGIAEAVKFFHLNALSSPILTKVQFDIALTMVADTLYTMLAKKLRGFEDCDAPKIYRHFVRGKGDITIDGQTVTVKYPKRAHNPILRQVPWNKLPLRLPGVSGTKLTLNFG</sequence>
<gene>
    <name evidence="2" type="ORF">DSCOOX_07610</name>
</gene>
<evidence type="ECO:0000259" key="1">
    <source>
        <dbReference type="Pfam" id="PF01609"/>
    </source>
</evidence>
<dbReference type="InterPro" id="IPR002559">
    <property type="entry name" value="Transposase_11"/>
</dbReference>
<accession>A0A5K8A511</accession>
<feature type="domain" description="Transposase IS4-like" evidence="1">
    <location>
        <begin position="180"/>
        <end position="406"/>
    </location>
</feature>
<dbReference type="AlphaFoldDB" id="A0A5K8A511"/>
<evidence type="ECO:0000313" key="2">
    <source>
        <dbReference type="EMBL" id="BBO87581.1"/>
    </source>
</evidence>
<organism evidence="2 3">
    <name type="scientific">Desulfosarcina ovata subsp. ovata</name>
    <dbReference type="NCBI Taxonomy" id="2752305"/>
    <lineage>
        <taxon>Bacteria</taxon>
        <taxon>Pseudomonadati</taxon>
        <taxon>Thermodesulfobacteriota</taxon>
        <taxon>Desulfobacteria</taxon>
        <taxon>Desulfobacterales</taxon>
        <taxon>Desulfosarcinaceae</taxon>
        <taxon>Desulfosarcina</taxon>
    </lineage>
</organism>
<dbReference type="GO" id="GO:0004803">
    <property type="term" value="F:transposase activity"/>
    <property type="evidence" value="ECO:0007669"/>
    <property type="project" value="InterPro"/>
</dbReference>
<evidence type="ECO:0000313" key="3">
    <source>
        <dbReference type="Proteomes" id="UP000422108"/>
    </source>
</evidence>
<dbReference type="GO" id="GO:0006313">
    <property type="term" value="P:DNA transposition"/>
    <property type="evidence" value="ECO:0007669"/>
    <property type="project" value="InterPro"/>
</dbReference>
<protein>
    <recommendedName>
        <fullName evidence="1">Transposase IS4-like domain-containing protein</fullName>
    </recommendedName>
</protein>
<dbReference type="Proteomes" id="UP000422108">
    <property type="component" value="Chromosome"/>
</dbReference>
<reference evidence="2 3" key="1">
    <citation type="submission" date="2019-11" db="EMBL/GenBank/DDBJ databases">
        <title>Comparative genomics of hydrocarbon-degrading Desulfosarcina strains.</title>
        <authorList>
            <person name="Watanabe M."/>
            <person name="Kojima H."/>
            <person name="Fukui M."/>
        </authorList>
    </citation>
    <scope>NUCLEOTIDE SEQUENCE [LARGE SCALE GENOMIC DNA]</scope>
    <source>
        <strain evidence="3">oXyS1</strain>
    </source>
</reference>
<proteinExistence type="predicted"/>
<name>A0A5K8A511_9BACT</name>
<dbReference type="InterPro" id="IPR012337">
    <property type="entry name" value="RNaseH-like_sf"/>
</dbReference>
<dbReference type="Pfam" id="PF01609">
    <property type="entry name" value="DDE_Tnp_1"/>
    <property type="match status" value="1"/>
</dbReference>
<dbReference type="GO" id="GO:0003677">
    <property type="term" value="F:DNA binding"/>
    <property type="evidence" value="ECO:0007669"/>
    <property type="project" value="InterPro"/>
</dbReference>
<dbReference type="SUPFAM" id="SSF53098">
    <property type="entry name" value="Ribonuclease H-like"/>
    <property type="match status" value="1"/>
</dbReference>
<keyword evidence="3" id="KW-1185">Reference proteome</keyword>
<dbReference type="EMBL" id="AP021879">
    <property type="protein sequence ID" value="BBO87581.1"/>
    <property type="molecule type" value="Genomic_DNA"/>
</dbReference>